<keyword evidence="2" id="KW-0408">Iron</keyword>
<dbReference type="Pfam" id="PF14691">
    <property type="entry name" value="Fer4_20"/>
    <property type="match status" value="1"/>
</dbReference>
<evidence type="ECO:0000313" key="5">
    <source>
        <dbReference type="EMBL" id="EHD13459.1"/>
    </source>
</evidence>
<protein>
    <submittedName>
        <fullName evidence="5">Putative glutamate synthase (NADPH) small subunit</fullName>
    </submittedName>
</protein>
<dbReference type="Gene3D" id="3.50.50.60">
    <property type="entry name" value="FAD/NAD(P)-binding domain"/>
    <property type="match status" value="2"/>
</dbReference>
<dbReference type="GO" id="GO:0016491">
    <property type="term" value="F:oxidoreductase activity"/>
    <property type="evidence" value="ECO:0007669"/>
    <property type="project" value="InterPro"/>
</dbReference>
<proteinExistence type="predicted"/>
<dbReference type="Pfam" id="PF00037">
    <property type="entry name" value="Fer4"/>
    <property type="match status" value="1"/>
</dbReference>
<dbReference type="eggNOG" id="COG0493">
    <property type="taxonomic scope" value="Bacteria"/>
</dbReference>
<evidence type="ECO:0000259" key="4">
    <source>
        <dbReference type="PROSITE" id="PS51379"/>
    </source>
</evidence>
<dbReference type="PANTHER" id="PTHR42783">
    <property type="entry name" value="GLUTAMATE SYNTHASE [NADPH] SMALL CHAIN"/>
    <property type="match status" value="1"/>
</dbReference>
<dbReference type="PRINTS" id="PR00469">
    <property type="entry name" value="PNDRDTASEII"/>
</dbReference>
<comment type="caution">
    <text evidence="5">The sequence shown here is derived from an EMBL/GenBank/DDBJ whole genome shotgun (WGS) entry which is preliminary data.</text>
</comment>
<dbReference type="InterPro" id="IPR017896">
    <property type="entry name" value="4Fe4S_Fe-S-bd"/>
</dbReference>
<dbReference type="InterPro" id="IPR017900">
    <property type="entry name" value="4Fe4S_Fe_S_CS"/>
</dbReference>
<keyword evidence="3" id="KW-0411">Iron-sulfur</keyword>
<feature type="domain" description="4Fe-4S ferredoxin-type" evidence="4">
    <location>
        <begin position="515"/>
        <end position="544"/>
    </location>
</feature>
<dbReference type="PATRIC" id="fig|1088868.3.peg.1659"/>
<dbReference type="STRING" id="1088868.CIN_16510"/>
<accession>G6F205</accession>
<gene>
    <name evidence="5" type="ORF">CIN_16510</name>
</gene>
<dbReference type="Gene3D" id="3.30.70.20">
    <property type="match status" value="1"/>
</dbReference>
<dbReference type="EMBL" id="AGFR01000009">
    <property type="protein sequence ID" value="EHD13459.1"/>
    <property type="molecule type" value="Genomic_DNA"/>
</dbReference>
<evidence type="ECO:0000256" key="1">
    <source>
        <dbReference type="ARBA" id="ARBA00022723"/>
    </source>
</evidence>
<dbReference type="InterPro" id="IPR036188">
    <property type="entry name" value="FAD/NAD-bd_sf"/>
</dbReference>
<evidence type="ECO:0000313" key="6">
    <source>
        <dbReference type="Proteomes" id="UP000005939"/>
    </source>
</evidence>
<dbReference type="InterPro" id="IPR009051">
    <property type="entry name" value="Helical_ferredxn"/>
</dbReference>
<sequence>MELNMIKRPHDMSGVVDLMRPQTTGSERKSHPIYVDLLPPCNEACPAGENIQAWLAYAQSGDYYEAWLELTKNNPFPAIHGRVCYHPCETACNRAELNSSVSIHAVERFLGDKALDENWQFKKTVEASGKRIMIIGAGPSGLSAAYHLAMAGHEVEIFEAGPVSGGMLHFGIPAYRLPRDILQKEVDRLINIGVKIHLNHKVSDVLTEKKNGKFDAVYLAIGAQAGSHVDIPARDSAKILNAVDLLKKTGVGEKPLLGRKVVIYGGGNTAMDSARTAKRLGADDAIIVYRRDQSHMPAHQFEVEEALEEGVKIKWLSTIKNMDGTNITIEKVTLNDEGRPVPTGEFETLSADSLVLAVGQTTETDFLHGIDGIEFKKDGTVIVDAHMQTGCAGIFAGGDMVPADRTVTTAVGHGKKAAHYINAWLRNTLYQAPEKHRVVNYGDMNLPIYSDAIKSKQAGLPLSAREDFNEIIEGLTEQKAQYEAKRCLSCGNCYECDNCYAACPEGAISKVGIGLGYDVDLNKCTGCAACYEQCPCHAIDMQGEV</sequence>
<dbReference type="PROSITE" id="PS51379">
    <property type="entry name" value="4FE4S_FER_2"/>
    <property type="match status" value="2"/>
</dbReference>
<organism evidence="5 6">
    <name type="scientific">Commensalibacter intestini A911</name>
    <dbReference type="NCBI Taxonomy" id="1088868"/>
    <lineage>
        <taxon>Bacteria</taxon>
        <taxon>Pseudomonadati</taxon>
        <taxon>Pseudomonadota</taxon>
        <taxon>Alphaproteobacteria</taxon>
        <taxon>Acetobacterales</taxon>
        <taxon>Acetobacteraceae</taxon>
    </lineage>
</organism>
<dbReference type="NCBIfam" id="NF009410">
    <property type="entry name" value="PRK12771.1"/>
    <property type="match status" value="1"/>
</dbReference>
<evidence type="ECO:0000256" key="3">
    <source>
        <dbReference type="ARBA" id="ARBA00023014"/>
    </source>
</evidence>
<dbReference type="OrthoDB" id="9803192at2"/>
<dbReference type="PANTHER" id="PTHR42783:SF3">
    <property type="entry name" value="GLUTAMATE SYNTHASE [NADPH] SMALL CHAIN-RELATED"/>
    <property type="match status" value="1"/>
</dbReference>
<evidence type="ECO:0000256" key="2">
    <source>
        <dbReference type="ARBA" id="ARBA00023004"/>
    </source>
</evidence>
<dbReference type="Proteomes" id="UP000005939">
    <property type="component" value="Unassembled WGS sequence"/>
</dbReference>
<dbReference type="Pfam" id="PF07992">
    <property type="entry name" value="Pyr_redox_2"/>
    <property type="match status" value="1"/>
</dbReference>
<dbReference type="RefSeq" id="WP_008854641.1">
    <property type="nucleotide sequence ID" value="NZ_AGFR01000009.1"/>
</dbReference>
<feature type="domain" description="4Fe-4S ferredoxin-type" evidence="4">
    <location>
        <begin position="484"/>
        <end position="513"/>
    </location>
</feature>
<dbReference type="SUPFAM" id="SSF46548">
    <property type="entry name" value="alpha-helical ferredoxin"/>
    <property type="match status" value="2"/>
</dbReference>
<dbReference type="PRINTS" id="PR00368">
    <property type="entry name" value="FADPNR"/>
</dbReference>
<dbReference type="SUPFAM" id="SSF51971">
    <property type="entry name" value="Nucleotide-binding domain"/>
    <property type="match status" value="1"/>
</dbReference>
<name>G6F205_9PROT</name>
<dbReference type="PROSITE" id="PS00198">
    <property type="entry name" value="4FE4S_FER_1"/>
    <property type="match status" value="1"/>
</dbReference>
<dbReference type="GO" id="GO:0051536">
    <property type="term" value="F:iron-sulfur cluster binding"/>
    <property type="evidence" value="ECO:0007669"/>
    <property type="project" value="UniProtKB-KW"/>
</dbReference>
<dbReference type="AlphaFoldDB" id="G6F205"/>
<dbReference type="InterPro" id="IPR023753">
    <property type="entry name" value="FAD/NAD-binding_dom"/>
</dbReference>
<dbReference type="GO" id="GO:0046872">
    <property type="term" value="F:metal ion binding"/>
    <property type="evidence" value="ECO:0007669"/>
    <property type="project" value="UniProtKB-KW"/>
</dbReference>
<keyword evidence="1" id="KW-0479">Metal-binding</keyword>
<dbReference type="Gene3D" id="1.10.1060.10">
    <property type="entry name" value="Alpha-helical ferredoxin"/>
    <property type="match status" value="1"/>
</dbReference>
<dbReference type="InterPro" id="IPR028261">
    <property type="entry name" value="DPD_II"/>
</dbReference>
<reference evidence="5 6" key="1">
    <citation type="submission" date="2011-10" db="EMBL/GenBank/DDBJ databases">
        <title>Genome Sequence of Commensalibacter intestini A911, isolated from Drosophila gut.</title>
        <authorList>
            <person name="Lee W.-J."/>
            <person name="Kim E.-K."/>
        </authorList>
    </citation>
    <scope>NUCLEOTIDE SEQUENCE [LARGE SCALE GENOMIC DNA]</scope>
    <source>
        <strain evidence="5 6">A911</strain>
    </source>
</reference>